<comment type="caution">
    <text evidence="1">The sequence shown here is derived from an EMBL/GenBank/DDBJ whole genome shotgun (WGS) entry which is preliminary data.</text>
</comment>
<protein>
    <submittedName>
        <fullName evidence="1">Uncharacterized protein</fullName>
    </submittedName>
</protein>
<gene>
    <name evidence="1" type="ORF">COEU31_14070</name>
</gene>
<sequence>MTLYLISKCKGFDDINDVLQEMYMEYFRTIQKKGIEYVDDEEAFLIALCKRKLSVEFGDLGVYDDHLDVKVDNDGTWRFEWELGGDITSVTRETHTVLEDTGAVVTKCEVSQISIRAVLDISGAKNMTSDKKYAVLSGVKLKDGTMLTDIVESGNENTNTSGEYELLFTTDRILDVSQVDSLLFWKTTTEDGEDVQYTLNDFYEMPFN</sequence>
<name>A0AAI9K6I2_9FIRM</name>
<organism evidence="1 2">
    <name type="scientific">Coprococcus eutactus</name>
    <dbReference type="NCBI Taxonomy" id="33043"/>
    <lineage>
        <taxon>Bacteria</taxon>
        <taxon>Bacillati</taxon>
        <taxon>Bacillota</taxon>
        <taxon>Clostridia</taxon>
        <taxon>Lachnospirales</taxon>
        <taxon>Lachnospiraceae</taxon>
        <taxon>Coprococcus</taxon>
    </lineage>
</organism>
<accession>A0AAI9K6I2</accession>
<dbReference type="AlphaFoldDB" id="A0AAI9K6I2"/>
<evidence type="ECO:0000313" key="2">
    <source>
        <dbReference type="Proteomes" id="UP000660047"/>
    </source>
</evidence>
<reference evidence="1" key="1">
    <citation type="submission" date="2020-06" db="EMBL/GenBank/DDBJ databases">
        <title>Characterization of fructooligosaccharide metabolism and fructooligosaccharide-degrading enzymes in human commensal butyrate producers.</title>
        <authorList>
            <person name="Tanno H."/>
            <person name="Fujii T."/>
            <person name="Hirano K."/>
            <person name="Maeno S."/>
            <person name="Tonozuka T."/>
            <person name="Sakamoto M."/>
            <person name="Ohkuma M."/>
            <person name="Tochio T."/>
            <person name="Endo A."/>
        </authorList>
    </citation>
    <scope>NUCLEOTIDE SEQUENCE</scope>
    <source>
        <strain evidence="1">JCM 31265</strain>
    </source>
</reference>
<dbReference type="EMBL" id="BLYL01000007">
    <property type="protein sequence ID" value="GFO94361.1"/>
    <property type="molecule type" value="Genomic_DNA"/>
</dbReference>
<dbReference type="Proteomes" id="UP000660047">
    <property type="component" value="Unassembled WGS sequence"/>
</dbReference>
<evidence type="ECO:0000313" key="1">
    <source>
        <dbReference type="EMBL" id="GFO94361.1"/>
    </source>
</evidence>
<proteinExistence type="predicted"/>